<feature type="compositionally biased region" description="Polar residues" evidence="1">
    <location>
        <begin position="214"/>
        <end position="225"/>
    </location>
</feature>
<dbReference type="AlphaFoldDB" id="A0A6A6S9D6"/>
<dbReference type="OrthoDB" id="5135333at2759"/>
<feature type="region of interest" description="Disordered" evidence="1">
    <location>
        <begin position="214"/>
        <end position="234"/>
    </location>
</feature>
<dbReference type="Pfam" id="PF06985">
    <property type="entry name" value="HET"/>
    <property type="match status" value="1"/>
</dbReference>
<dbReference type="EMBL" id="MU006778">
    <property type="protein sequence ID" value="KAF2644486.1"/>
    <property type="molecule type" value="Genomic_DNA"/>
</dbReference>
<organism evidence="3 4">
    <name type="scientific">Massarina eburnea CBS 473.64</name>
    <dbReference type="NCBI Taxonomy" id="1395130"/>
    <lineage>
        <taxon>Eukaryota</taxon>
        <taxon>Fungi</taxon>
        <taxon>Dikarya</taxon>
        <taxon>Ascomycota</taxon>
        <taxon>Pezizomycotina</taxon>
        <taxon>Dothideomycetes</taxon>
        <taxon>Pleosporomycetidae</taxon>
        <taxon>Pleosporales</taxon>
        <taxon>Massarineae</taxon>
        <taxon>Massarinaceae</taxon>
        <taxon>Massarina</taxon>
    </lineage>
</organism>
<sequence>MIIQRPASPKLCSQCTPLIPLLVDISPASKPSHVQRQWWNETFSKAMDGIQGLSPDECELCNILYRRFSQVPGFDVSNTKIRVSQHRFSSYKDVEHCGCSFRACGARLDLAPVLPVVKTDDGEDINAFTGRPVLPTIIPWLPRLWMAICKEHPDCVPDYSSKDFDFPFRLIDVKEGRLVDAPPDACYVALSYVWGGIKQVTLKRSNKEYLEQPGSITQDGLTEPNNEQEHAGGSVKLEGGIVPRTIREAILLCQQMNERYLWTDSLCILQDDEFQMSNGAWTNADKLAQIPKMDIIYGASSLTVVAACGADSEAGLPGVHPTNTRSTQIVGKVGDQAFVSVNDDPMQRFWESTWCQRAWTFQEFLLSKRHLIFLPEQVVFHCKTTAYCEDHSLEYIDDPHKLTTSVPAWTKSYLLGAFGLPVRSKWSNNIFFPEIFINQFYSVWLKNFLKRRLTVASDILFAFEGALSASTCHLGSFHHGIPVDYFCECLHWGVVTTSRYTAKDPRQGLIQRREGFPSWSWAGWMWDIAYAYFEEFHIRYQGKRPDHWCRAPIWAAKTSKRGGIELLSMGSLDVKGWEKLDFFPPAAFAVDDQWPITELPVYLEQVKSLPIPTNCLVIKSVTSSIYVSDEPQNQYSSSTSVRCFSTSDFSLDHLVGGIELPYKVLATIKDGLRFQLIVTGSYFNGPDSKFPDQTDEDDPHVNCLAVKVLDNGSFERLNRFSARSSRMRKLDWSPLVAVLQ</sequence>
<name>A0A6A6S9D6_9PLEO</name>
<evidence type="ECO:0000256" key="1">
    <source>
        <dbReference type="SAM" id="MobiDB-lite"/>
    </source>
</evidence>
<evidence type="ECO:0000259" key="2">
    <source>
        <dbReference type="Pfam" id="PF06985"/>
    </source>
</evidence>
<proteinExistence type="predicted"/>
<protein>
    <submittedName>
        <fullName evidence="3">HET-domain-containing protein</fullName>
    </submittedName>
</protein>
<evidence type="ECO:0000313" key="4">
    <source>
        <dbReference type="Proteomes" id="UP000799753"/>
    </source>
</evidence>
<evidence type="ECO:0000313" key="3">
    <source>
        <dbReference type="EMBL" id="KAF2644486.1"/>
    </source>
</evidence>
<accession>A0A6A6S9D6</accession>
<dbReference type="Proteomes" id="UP000799753">
    <property type="component" value="Unassembled WGS sequence"/>
</dbReference>
<reference evidence="3" key="1">
    <citation type="journal article" date="2020" name="Stud. Mycol.">
        <title>101 Dothideomycetes genomes: a test case for predicting lifestyles and emergence of pathogens.</title>
        <authorList>
            <person name="Haridas S."/>
            <person name="Albert R."/>
            <person name="Binder M."/>
            <person name="Bloem J."/>
            <person name="Labutti K."/>
            <person name="Salamov A."/>
            <person name="Andreopoulos B."/>
            <person name="Baker S."/>
            <person name="Barry K."/>
            <person name="Bills G."/>
            <person name="Bluhm B."/>
            <person name="Cannon C."/>
            <person name="Castanera R."/>
            <person name="Culley D."/>
            <person name="Daum C."/>
            <person name="Ezra D."/>
            <person name="Gonzalez J."/>
            <person name="Henrissat B."/>
            <person name="Kuo A."/>
            <person name="Liang C."/>
            <person name="Lipzen A."/>
            <person name="Lutzoni F."/>
            <person name="Magnuson J."/>
            <person name="Mondo S."/>
            <person name="Nolan M."/>
            <person name="Ohm R."/>
            <person name="Pangilinan J."/>
            <person name="Park H.-J."/>
            <person name="Ramirez L."/>
            <person name="Alfaro M."/>
            <person name="Sun H."/>
            <person name="Tritt A."/>
            <person name="Yoshinaga Y."/>
            <person name="Zwiers L.-H."/>
            <person name="Turgeon B."/>
            <person name="Goodwin S."/>
            <person name="Spatafora J."/>
            <person name="Crous P."/>
            <person name="Grigoriev I."/>
        </authorList>
    </citation>
    <scope>NUCLEOTIDE SEQUENCE</scope>
    <source>
        <strain evidence="3">CBS 473.64</strain>
    </source>
</reference>
<feature type="domain" description="Heterokaryon incompatibility" evidence="2">
    <location>
        <begin position="187"/>
        <end position="363"/>
    </location>
</feature>
<dbReference type="PANTHER" id="PTHR33112:SF12">
    <property type="entry name" value="HETEROKARYON INCOMPATIBILITY DOMAIN-CONTAINING PROTEIN"/>
    <property type="match status" value="1"/>
</dbReference>
<dbReference type="InterPro" id="IPR010730">
    <property type="entry name" value="HET"/>
</dbReference>
<gene>
    <name evidence="3" type="ORF">P280DRAFT_465811</name>
</gene>
<keyword evidence="4" id="KW-1185">Reference proteome</keyword>
<dbReference type="PANTHER" id="PTHR33112">
    <property type="entry name" value="DOMAIN PROTEIN, PUTATIVE-RELATED"/>
    <property type="match status" value="1"/>
</dbReference>